<organism evidence="4 5">
    <name type="scientific">Robbsia andropogonis</name>
    <dbReference type="NCBI Taxonomy" id="28092"/>
    <lineage>
        <taxon>Bacteria</taxon>
        <taxon>Pseudomonadati</taxon>
        <taxon>Pseudomonadota</taxon>
        <taxon>Betaproteobacteria</taxon>
        <taxon>Burkholderiales</taxon>
        <taxon>Burkholderiaceae</taxon>
        <taxon>Robbsia</taxon>
    </lineage>
</organism>
<comment type="subcellular location">
    <subcellularLocation>
        <location evidence="2">Cell membrane</location>
        <topology evidence="2">Lipid-anchor</topology>
    </subcellularLocation>
</comment>
<keyword evidence="2" id="KW-0472">Membrane</keyword>
<proteinExistence type="inferred from homology"/>
<dbReference type="SUPFAM" id="SSF56954">
    <property type="entry name" value="Outer membrane efflux proteins (OEP)"/>
    <property type="match status" value="1"/>
</dbReference>
<evidence type="ECO:0000313" key="5">
    <source>
        <dbReference type="Proteomes" id="UP000033618"/>
    </source>
</evidence>
<reference evidence="4 5" key="1">
    <citation type="submission" date="2015-03" db="EMBL/GenBank/DDBJ databases">
        <title>Draft Genome Sequence of Burkholderia andropogonis type strain ICMP2807, isolated from Sorghum bicolor.</title>
        <authorList>
            <person name="Lopes-Santos L."/>
            <person name="Castro D.B."/>
            <person name="Ottoboni L.M."/>
            <person name="Park D."/>
            <person name="Weirc B.S."/>
            <person name="Destefano S.A."/>
        </authorList>
    </citation>
    <scope>NUCLEOTIDE SEQUENCE [LARGE SCALE GENOMIC DNA]</scope>
    <source>
        <strain evidence="4 5">ICMP2807</strain>
    </source>
</reference>
<evidence type="ECO:0000256" key="3">
    <source>
        <dbReference type="SAM" id="MobiDB-lite"/>
    </source>
</evidence>
<gene>
    <name evidence="4" type="ORF">WM40_11900</name>
</gene>
<dbReference type="OrthoDB" id="9770517at2"/>
<dbReference type="Gene3D" id="2.20.200.10">
    <property type="entry name" value="Outer membrane efflux proteins (OEP)"/>
    <property type="match status" value="1"/>
</dbReference>
<dbReference type="NCBIfam" id="TIGR01845">
    <property type="entry name" value="outer_NodT"/>
    <property type="match status" value="1"/>
</dbReference>
<dbReference type="Pfam" id="PF02321">
    <property type="entry name" value="OEP"/>
    <property type="match status" value="2"/>
</dbReference>
<dbReference type="AlphaFoldDB" id="A0A0F5K1K1"/>
<keyword evidence="2" id="KW-1134">Transmembrane beta strand</keyword>
<sequence>MRIDYRLPSLLISSIALVSGCTMGPDFQRPALQTPAQWTETPTPSDTGHAVAVQEPVAPAWWNSFGDPLLTTLVARAMNSNLDIQAAAARVAESRAQFKQARASALPTLNGNASYTRELQSADGVVGLLESSGSSAATSTNGLGGRESGVPTQDVTSSGLPPFNLYQYGFDASWELDLWGRVRRTAENASATAEAQEEARHDVMVSTAAEVARDYLTLRSTQQKLALAKQNLAYARRTVQLTRERAKHGLTTDLDVANAESQAETTAANLPQFEQQEAQLINAIGLLLGEYPQTLAVQLREPAAIPVAPPRVPIGLPSDLLRRRPDIRESEAKLHAATASIGAAKADFFPKITLSGSVAIQATQFSNMGSWGARSYSAGPSISLPIFEGGKLRATLALRNAQQKEAAITYRKTVLSAFQEVDDALTQFGTEQQRRDSLAASVDASKRALDLANQRYSRGLTTYLDVLSAQKNVLTYEQQWVDSTATVSTDLVALYKALGGGWDVMSDSGEARLANHVLAVTSSRNAAQ</sequence>
<accession>A0A0F5K1K1</accession>
<name>A0A0F5K1K1_9BURK</name>
<dbReference type="RefSeq" id="WP_046152946.1">
    <property type="nucleotide sequence ID" value="NZ_CADFGU010000003.1"/>
</dbReference>
<evidence type="ECO:0000313" key="4">
    <source>
        <dbReference type="EMBL" id="KKB63427.1"/>
    </source>
</evidence>
<dbReference type="PATRIC" id="fig|28092.6.peg.2795"/>
<comment type="caution">
    <text evidence="4">The sequence shown here is derived from an EMBL/GenBank/DDBJ whole genome shotgun (WGS) entry which is preliminary data.</text>
</comment>
<dbReference type="STRING" id="28092.WM40_11900"/>
<protein>
    <recommendedName>
        <fullName evidence="6">RND transporter</fullName>
    </recommendedName>
</protein>
<dbReference type="PANTHER" id="PTHR30203">
    <property type="entry name" value="OUTER MEMBRANE CATION EFFLUX PROTEIN"/>
    <property type="match status" value="1"/>
</dbReference>
<comment type="similarity">
    <text evidence="1 2">Belongs to the outer membrane factor (OMF) (TC 1.B.17) family.</text>
</comment>
<dbReference type="Proteomes" id="UP000033618">
    <property type="component" value="Unassembled WGS sequence"/>
</dbReference>
<keyword evidence="5" id="KW-1185">Reference proteome</keyword>
<dbReference type="InterPro" id="IPR010131">
    <property type="entry name" value="MdtP/NodT-like"/>
</dbReference>
<dbReference type="PROSITE" id="PS51257">
    <property type="entry name" value="PROKAR_LIPOPROTEIN"/>
    <property type="match status" value="1"/>
</dbReference>
<feature type="region of interest" description="Disordered" evidence="3">
    <location>
        <begin position="136"/>
        <end position="156"/>
    </location>
</feature>
<evidence type="ECO:0000256" key="2">
    <source>
        <dbReference type="RuleBase" id="RU362097"/>
    </source>
</evidence>
<keyword evidence="2" id="KW-0564">Palmitate</keyword>
<dbReference type="GO" id="GO:0015562">
    <property type="term" value="F:efflux transmembrane transporter activity"/>
    <property type="evidence" value="ECO:0007669"/>
    <property type="project" value="InterPro"/>
</dbReference>
<evidence type="ECO:0008006" key="6">
    <source>
        <dbReference type="Google" id="ProtNLM"/>
    </source>
</evidence>
<keyword evidence="2" id="KW-0812">Transmembrane</keyword>
<dbReference type="PANTHER" id="PTHR30203:SF25">
    <property type="entry name" value="OUTER MEMBRANE PROTEIN-RELATED"/>
    <property type="match status" value="1"/>
</dbReference>
<dbReference type="Gene3D" id="1.20.1600.10">
    <property type="entry name" value="Outer membrane efflux proteins (OEP)"/>
    <property type="match status" value="1"/>
</dbReference>
<dbReference type="GO" id="GO:0005886">
    <property type="term" value="C:plasma membrane"/>
    <property type="evidence" value="ECO:0007669"/>
    <property type="project" value="UniProtKB-SubCell"/>
</dbReference>
<keyword evidence="2" id="KW-0449">Lipoprotein</keyword>
<evidence type="ECO:0000256" key="1">
    <source>
        <dbReference type="ARBA" id="ARBA00007613"/>
    </source>
</evidence>
<dbReference type="InterPro" id="IPR003423">
    <property type="entry name" value="OMP_efflux"/>
</dbReference>
<dbReference type="EMBL" id="LAQU01000010">
    <property type="protein sequence ID" value="KKB63427.1"/>
    <property type="molecule type" value="Genomic_DNA"/>
</dbReference>